<name>A0ABS8XID4_9BURK</name>
<feature type="region of interest" description="Disordered" evidence="2">
    <location>
        <begin position="24"/>
        <end position="50"/>
    </location>
</feature>
<keyword evidence="1" id="KW-0238">DNA-binding</keyword>
<evidence type="ECO:0000256" key="1">
    <source>
        <dbReference type="ARBA" id="ARBA00023125"/>
    </source>
</evidence>
<dbReference type="RefSeq" id="WP_233390695.1">
    <property type="nucleotide sequence ID" value="NZ_JAJTWT010000002.1"/>
</dbReference>
<dbReference type="InterPro" id="IPR013430">
    <property type="entry name" value="Toxin_antidote_HigA"/>
</dbReference>
<dbReference type="SMART" id="SM00530">
    <property type="entry name" value="HTH_XRE"/>
    <property type="match status" value="1"/>
</dbReference>
<evidence type="ECO:0000259" key="3">
    <source>
        <dbReference type="PROSITE" id="PS50943"/>
    </source>
</evidence>
<feature type="domain" description="HTH cro/C1-type" evidence="3">
    <location>
        <begin position="72"/>
        <end position="117"/>
    </location>
</feature>
<evidence type="ECO:0000313" key="4">
    <source>
        <dbReference type="EMBL" id="MCE4536985.1"/>
    </source>
</evidence>
<dbReference type="PANTHER" id="PTHR36924">
    <property type="entry name" value="ANTITOXIN HIGA-1"/>
    <property type="match status" value="1"/>
</dbReference>
<dbReference type="EMBL" id="JAJTWT010000002">
    <property type="protein sequence ID" value="MCE4536985.1"/>
    <property type="molecule type" value="Genomic_DNA"/>
</dbReference>
<proteinExistence type="predicted"/>
<evidence type="ECO:0000256" key="2">
    <source>
        <dbReference type="SAM" id="MobiDB-lite"/>
    </source>
</evidence>
<accession>A0ABS8XID4</accession>
<dbReference type="Pfam" id="PF01381">
    <property type="entry name" value="HTH_3"/>
    <property type="match status" value="1"/>
</dbReference>
<keyword evidence="5" id="KW-1185">Reference proteome</keyword>
<dbReference type="PANTHER" id="PTHR36924:SF1">
    <property type="entry name" value="ANTITOXIN HIGA-1"/>
    <property type="match status" value="1"/>
</dbReference>
<evidence type="ECO:0000313" key="5">
    <source>
        <dbReference type="Proteomes" id="UP001201463"/>
    </source>
</evidence>
<protein>
    <submittedName>
        <fullName evidence="4">HigA family addiction module antitoxin</fullName>
    </submittedName>
</protein>
<dbReference type="SUPFAM" id="SSF47413">
    <property type="entry name" value="lambda repressor-like DNA-binding domains"/>
    <property type="match status" value="1"/>
</dbReference>
<dbReference type="NCBIfam" id="TIGR02607">
    <property type="entry name" value="antidote_HigA"/>
    <property type="match status" value="1"/>
</dbReference>
<dbReference type="InterPro" id="IPR001387">
    <property type="entry name" value="Cro/C1-type_HTH"/>
</dbReference>
<comment type="caution">
    <text evidence="4">The sequence shown here is derived from an EMBL/GenBank/DDBJ whole genome shotgun (WGS) entry which is preliminary data.</text>
</comment>
<dbReference type="InterPro" id="IPR010982">
    <property type="entry name" value="Lambda_DNA-bd_dom_sf"/>
</dbReference>
<gene>
    <name evidence="4" type="ORF">LXT12_06950</name>
</gene>
<dbReference type="Proteomes" id="UP001201463">
    <property type="component" value="Unassembled WGS sequence"/>
</dbReference>
<organism evidence="4 5">
    <name type="scientific">Pelomonas caseinilytica</name>
    <dbReference type="NCBI Taxonomy" id="2906763"/>
    <lineage>
        <taxon>Bacteria</taxon>
        <taxon>Pseudomonadati</taxon>
        <taxon>Pseudomonadota</taxon>
        <taxon>Betaproteobacteria</taxon>
        <taxon>Burkholderiales</taxon>
        <taxon>Sphaerotilaceae</taxon>
        <taxon>Roseateles</taxon>
    </lineage>
</organism>
<dbReference type="PROSITE" id="PS50943">
    <property type="entry name" value="HTH_CROC1"/>
    <property type="match status" value="1"/>
</dbReference>
<reference evidence="4 5" key="1">
    <citation type="submission" date="2021-12" db="EMBL/GenBank/DDBJ databases">
        <title>Genome seq of p7.</title>
        <authorList>
            <person name="Seo T."/>
        </authorList>
    </citation>
    <scope>NUCLEOTIDE SEQUENCE [LARGE SCALE GENOMIC DNA]</scope>
    <source>
        <strain evidence="4 5">P7</strain>
    </source>
</reference>
<dbReference type="Gene3D" id="1.10.260.40">
    <property type="entry name" value="lambda repressor-like DNA-binding domains"/>
    <property type="match status" value="1"/>
</dbReference>
<dbReference type="CDD" id="cd00093">
    <property type="entry name" value="HTH_XRE"/>
    <property type="match status" value="1"/>
</dbReference>
<sequence length="143" mass="15374">MPGRSPEGTAMPGGATAEHIASAGRLGSGPALGPQAEPTRRGLRHPPAGVPVRLPTHPGRFLQRHYLAPLALSQSDAARRLGMSRRRLHEIVHGQRAVSPDTALRCALVFGSDAAFLLALQSAWDSFHAWKQMRSRSRLASHP</sequence>